<proteinExistence type="predicted"/>
<sequence>MKKQAAIFSTGALGYSLLEILARGYTHWTMTILGGLCLLGLSCLAKHWGSRSIFVQATAGMCLITAAEFATGLVVNLSFGWRVWDYSTEPANLLGQICLRYCFYWFCLCFIWFLCVRAARKLQAKIPAVADHLRTDQ</sequence>
<keyword evidence="1" id="KW-1133">Transmembrane helix</keyword>
<dbReference type="InterPro" id="IPR010540">
    <property type="entry name" value="CmpB_TMEM229"/>
</dbReference>
<keyword evidence="1" id="KW-0812">Transmembrane</keyword>
<feature type="transmembrane region" description="Helical" evidence="1">
    <location>
        <begin position="28"/>
        <end position="45"/>
    </location>
</feature>
<gene>
    <name evidence="2" type="ORF">WMO24_01640</name>
</gene>
<protein>
    <recommendedName>
        <fullName evidence="4">ABC transporter permease</fullName>
    </recommendedName>
</protein>
<dbReference type="RefSeq" id="WP_349214424.1">
    <property type="nucleotide sequence ID" value="NZ_JBBMFA010000037.1"/>
</dbReference>
<feature type="transmembrane region" description="Helical" evidence="1">
    <location>
        <begin position="93"/>
        <end position="115"/>
    </location>
</feature>
<evidence type="ECO:0008006" key="4">
    <source>
        <dbReference type="Google" id="ProtNLM"/>
    </source>
</evidence>
<keyword evidence="1" id="KW-0472">Membrane</keyword>
<dbReference type="Proteomes" id="UP001477672">
    <property type="component" value="Unassembled WGS sequence"/>
</dbReference>
<comment type="caution">
    <text evidence="2">The sequence shown here is derived from an EMBL/GenBank/DDBJ whole genome shotgun (WGS) entry which is preliminary data.</text>
</comment>
<evidence type="ECO:0000313" key="2">
    <source>
        <dbReference type="EMBL" id="MEQ2519145.1"/>
    </source>
</evidence>
<dbReference type="Pfam" id="PF06541">
    <property type="entry name" value="ABC_trans_CmpB"/>
    <property type="match status" value="1"/>
</dbReference>
<evidence type="ECO:0000313" key="3">
    <source>
        <dbReference type="Proteomes" id="UP001477672"/>
    </source>
</evidence>
<reference evidence="2 3" key="1">
    <citation type="submission" date="2024-03" db="EMBL/GenBank/DDBJ databases">
        <title>Human intestinal bacterial collection.</title>
        <authorList>
            <person name="Pauvert C."/>
            <person name="Hitch T.C.A."/>
            <person name="Clavel T."/>
        </authorList>
    </citation>
    <scope>NUCLEOTIDE SEQUENCE [LARGE SCALE GENOMIC DNA]</scope>
    <source>
        <strain evidence="2 3">CLA-JM-H11</strain>
    </source>
</reference>
<evidence type="ECO:0000256" key="1">
    <source>
        <dbReference type="SAM" id="Phobius"/>
    </source>
</evidence>
<accession>A0ABV1GBC3</accession>
<feature type="transmembrane region" description="Helical" evidence="1">
    <location>
        <begin position="57"/>
        <end position="81"/>
    </location>
</feature>
<name>A0ABV1GBC3_9FIRM</name>
<dbReference type="EMBL" id="JBBMFA010000037">
    <property type="protein sequence ID" value="MEQ2519145.1"/>
    <property type="molecule type" value="Genomic_DNA"/>
</dbReference>
<keyword evidence="3" id="KW-1185">Reference proteome</keyword>
<organism evidence="2 3">
    <name type="scientific">Ruthenibacterium intestinale</name>
    <dbReference type="NCBI Taxonomy" id="3133163"/>
    <lineage>
        <taxon>Bacteria</taxon>
        <taxon>Bacillati</taxon>
        <taxon>Bacillota</taxon>
        <taxon>Clostridia</taxon>
        <taxon>Eubacteriales</taxon>
        <taxon>Oscillospiraceae</taxon>
        <taxon>Ruthenibacterium</taxon>
    </lineage>
</organism>